<reference evidence="1 2" key="1">
    <citation type="journal article" date="2013" name="Nat. Genet.">
        <title>The high-quality draft genome of peach (Prunus persica) identifies unique patterns of genetic diversity, domestication and genome evolution.</title>
        <authorList>
            <consortium name="International Peach Genome Initiative"/>
            <person name="Verde I."/>
            <person name="Abbott A.G."/>
            <person name="Scalabrin S."/>
            <person name="Jung S."/>
            <person name="Shu S."/>
            <person name="Marroni F."/>
            <person name="Zhebentyayeva T."/>
            <person name="Dettori M.T."/>
            <person name="Grimwood J."/>
            <person name="Cattonaro F."/>
            <person name="Zuccolo A."/>
            <person name="Rossini L."/>
            <person name="Jenkins J."/>
            <person name="Vendramin E."/>
            <person name="Meisel L.A."/>
            <person name="Decroocq V."/>
            <person name="Sosinski B."/>
            <person name="Prochnik S."/>
            <person name="Mitros T."/>
            <person name="Policriti A."/>
            <person name="Cipriani G."/>
            <person name="Dondini L."/>
            <person name="Ficklin S."/>
            <person name="Goodstein D.M."/>
            <person name="Xuan P."/>
            <person name="Del Fabbro C."/>
            <person name="Aramini V."/>
            <person name="Copetti D."/>
            <person name="Gonzalez S."/>
            <person name="Horner D.S."/>
            <person name="Falchi R."/>
            <person name="Lucas S."/>
            <person name="Mica E."/>
            <person name="Maldonado J."/>
            <person name="Lazzari B."/>
            <person name="Bielenberg D."/>
            <person name="Pirona R."/>
            <person name="Miculan M."/>
            <person name="Barakat A."/>
            <person name="Testolin R."/>
            <person name="Stella A."/>
            <person name="Tartarini S."/>
            <person name="Tonutti P."/>
            <person name="Arus P."/>
            <person name="Orellana A."/>
            <person name="Wells C."/>
            <person name="Main D."/>
            <person name="Vizzotto G."/>
            <person name="Silva H."/>
            <person name="Salamini F."/>
            <person name="Schmutz J."/>
            <person name="Morgante M."/>
            <person name="Rokhsar D.S."/>
        </authorList>
    </citation>
    <scope>NUCLEOTIDE SEQUENCE [LARGE SCALE GENOMIC DNA]</scope>
    <source>
        <strain evidence="2">cv. Nemared</strain>
    </source>
</reference>
<organism evidence="1 2">
    <name type="scientific">Prunus persica</name>
    <name type="common">Peach</name>
    <name type="synonym">Amygdalus persica</name>
    <dbReference type="NCBI Taxonomy" id="3760"/>
    <lineage>
        <taxon>Eukaryota</taxon>
        <taxon>Viridiplantae</taxon>
        <taxon>Streptophyta</taxon>
        <taxon>Embryophyta</taxon>
        <taxon>Tracheophyta</taxon>
        <taxon>Spermatophyta</taxon>
        <taxon>Magnoliopsida</taxon>
        <taxon>eudicotyledons</taxon>
        <taxon>Gunneridae</taxon>
        <taxon>Pentapetalae</taxon>
        <taxon>rosids</taxon>
        <taxon>fabids</taxon>
        <taxon>Rosales</taxon>
        <taxon>Rosaceae</taxon>
        <taxon>Amygdaloideae</taxon>
        <taxon>Amygdaleae</taxon>
        <taxon>Prunus</taxon>
    </lineage>
</organism>
<evidence type="ECO:0000313" key="1">
    <source>
        <dbReference type="EMBL" id="ONI14378.1"/>
    </source>
</evidence>
<sequence>MFDFLPSKEDSEVLVVLQMKWCSILKISILKQQTVKGLDAAFIGPNENQFAVLYDDKIGLVFIYFA</sequence>
<proteinExistence type="predicted"/>
<dbReference type="AlphaFoldDB" id="A0A251PS43"/>
<accession>A0A251PS43</accession>
<dbReference type="Gramene" id="ONI14378">
    <property type="protein sequence ID" value="ONI14378"/>
    <property type="gene ID" value="PRUPE_4G278100"/>
</dbReference>
<dbReference type="Proteomes" id="UP000006882">
    <property type="component" value="Chromosome G4"/>
</dbReference>
<dbReference type="EMBL" id="CM007654">
    <property type="protein sequence ID" value="ONI14378.1"/>
    <property type="molecule type" value="Genomic_DNA"/>
</dbReference>
<protein>
    <submittedName>
        <fullName evidence="1">Uncharacterized protein</fullName>
    </submittedName>
</protein>
<keyword evidence="2" id="KW-1185">Reference proteome</keyword>
<name>A0A251PS43_PRUPE</name>
<gene>
    <name evidence="1" type="ORF">PRUPE_4G278100</name>
</gene>
<evidence type="ECO:0000313" key="2">
    <source>
        <dbReference type="Proteomes" id="UP000006882"/>
    </source>
</evidence>